<keyword evidence="2" id="KW-0479">Metal-binding</keyword>
<feature type="compositionally biased region" description="Basic and acidic residues" evidence="10">
    <location>
        <begin position="444"/>
        <end position="460"/>
    </location>
</feature>
<keyword evidence="4 9" id="KW-0863">Zinc-finger</keyword>
<dbReference type="GO" id="GO:0071037">
    <property type="term" value="P:nuclear polyadenylation-dependent snRNA catabolic process"/>
    <property type="evidence" value="ECO:0007669"/>
    <property type="project" value="TreeGrafter"/>
</dbReference>
<keyword evidence="5" id="KW-0862">Zinc</keyword>
<dbReference type="Pfam" id="PF00098">
    <property type="entry name" value="zf-CCHC"/>
    <property type="match status" value="3"/>
</dbReference>
<evidence type="ECO:0000256" key="10">
    <source>
        <dbReference type="SAM" id="MobiDB-lite"/>
    </source>
</evidence>
<evidence type="ECO:0000256" key="9">
    <source>
        <dbReference type="PROSITE-ProRule" id="PRU00047"/>
    </source>
</evidence>
<dbReference type="GO" id="GO:0071039">
    <property type="term" value="P:nuclear polyadenylation-dependent CUT catabolic process"/>
    <property type="evidence" value="ECO:0007669"/>
    <property type="project" value="TreeGrafter"/>
</dbReference>
<feature type="compositionally biased region" description="Polar residues" evidence="10">
    <location>
        <begin position="564"/>
        <end position="581"/>
    </location>
</feature>
<evidence type="ECO:0000256" key="4">
    <source>
        <dbReference type="ARBA" id="ARBA00022771"/>
    </source>
</evidence>
<evidence type="ECO:0000256" key="8">
    <source>
        <dbReference type="ARBA" id="ARBA00043023"/>
    </source>
</evidence>
<keyword evidence="12" id="KW-1185">Reference proteome</keyword>
<feature type="domain" description="CCHC-type" evidence="11">
    <location>
        <begin position="281"/>
        <end position="294"/>
    </location>
</feature>
<feature type="domain" description="CCHC-type" evidence="11">
    <location>
        <begin position="237"/>
        <end position="252"/>
    </location>
</feature>
<dbReference type="Gene3D" id="4.10.60.10">
    <property type="entry name" value="Zinc finger, CCHC-type"/>
    <property type="match status" value="2"/>
</dbReference>
<dbReference type="InterPro" id="IPR036875">
    <property type="entry name" value="Znf_CCHC_sf"/>
</dbReference>
<dbReference type="InterPro" id="IPR001878">
    <property type="entry name" value="Znf_CCHC"/>
</dbReference>
<feature type="region of interest" description="Disordered" evidence="10">
    <location>
        <begin position="558"/>
        <end position="613"/>
    </location>
</feature>
<dbReference type="RefSeq" id="XP_031553016.1">
    <property type="nucleotide sequence ID" value="XM_031697156.1"/>
</dbReference>
<evidence type="ECO:0000313" key="13">
    <source>
        <dbReference type="RefSeq" id="XP_031553016.1"/>
    </source>
</evidence>
<evidence type="ECO:0000256" key="5">
    <source>
        <dbReference type="ARBA" id="ARBA00022833"/>
    </source>
</evidence>
<gene>
    <name evidence="13" type="primary">LOC116290157</name>
</gene>
<feature type="compositionally biased region" description="Acidic residues" evidence="10">
    <location>
        <begin position="83"/>
        <end position="93"/>
    </location>
</feature>
<dbReference type="SUPFAM" id="SSF57756">
    <property type="entry name" value="Retrovirus zinc finger-like domains"/>
    <property type="match status" value="2"/>
</dbReference>
<feature type="compositionally biased region" description="Basic and acidic residues" evidence="10">
    <location>
        <begin position="479"/>
        <end position="491"/>
    </location>
</feature>
<dbReference type="GO" id="GO:0071031">
    <property type="term" value="P:nuclear mRNA surveillance of mRNA 3'-end processing"/>
    <property type="evidence" value="ECO:0007669"/>
    <property type="project" value="TreeGrafter"/>
</dbReference>
<dbReference type="Proteomes" id="UP000515163">
    <property type="component" value="Unplaced"/>
</dbReference>
<dbReference type="PROSITE" id="PS50158">
    <property type="entry name" value="ZF_CCHC"/>
    <property type="match status" value="4"/>
</dbReference>
<organism evidence="12 13">
    <name type="scientific">Actinia tenebrosa</name>
    <name type="common">Australian red waratah sea anemone</name>
    <dbReference type="NCBI Taxonomy" id="6105"/>
    <lineage>
        <taxon>Eukaryota</taxon>
        <taxon>Metazoa</taxon>
        <taxon>Cnidaria</taxon>
        <taxon>Anthozoa</taxon>
        <taxon>Hexacorallia</taxon>
        <taxon>Actiniaria</taxon>
        <taxon>Actiniidae</taxon>
        <taxon>Actinia</taxon>
    </lineage>
</organism>
<dbReference type="GO" id="GO:0008270">
    <property type="term" value="F:zinc ion binding"/>
    <property type="evidence" value="ECO:0007669"/>
    <property type="project" value="UniProtKB-KW"/>
</dbReference>
<dbReference type="SMART" id="SM00343">
    <property type="entry name" value="ZnF_C2HC"/>
    <property type="match status" value="5"/>
</dbReference>
<protein>
    <recommendedName>
        <fullName evidence="7">Zinc finger CCHC domain-containing protein 7</fullName>
    </recommendedName>
    <alternativeName>
        <fullName evidence="8">TRAMP-like complex RNA-binding factor ZCCHC7</fullName>
    </alternativeName>
</protein>
<feature type="region of interest" description="Disordered" evidence="10">
    <location>
        <begin position="49"/>
        <end position="142"/>
    </location>
</feature>
<dbReference type="OrthoDB" id="7608935at2759"/>
<sequence>MSDEEFDEESFRAYENELYGEKSTDSEEEIDSEIEDALYSQVHYSFSLPNEEDLDDKDGDADSCHAGSEASLILDSKPQDDKEVQDDVNEDEDSVKTVEYIVIDEESGSSSGNSNDDNDNREGNSDDDNDHSVEVTGSTQENWSLIEEDLKTNLLADGKRRPVSRYYKKEGNFRCHNCNEKGHKAADCPTPKKISCFLCGGEHIRRRCPNELCFNCQEPGHRVMNCKQPRSRPDDQCRRCYMLGHHSKDCPDRWRQYHRTIDAKKLPVVNRTGEFNGPVYCYNCSEEGHYGHECIHDRMDNYLNPTYPFVVKYDGDPEFHQDNRFSQDRCRKRTSTHDGTVGQFREEFSERNKERQSWPKQSHDRNERRRKEEIEEGIDYSGVTTMRAGRGGEFNERISERTKKRRQRGKDKRHSWTGQRHDQEQSSRTQGIGEDMTIRIRSSIPHDQKASTPRHFENANKVKIGSKRRHSGTPTQYDNESKKGKQAEHKINKQKRKKIKEKDTQFTSHNERIVELVHDDEVYGNDYQTCRQKKTKNKKFNKQREPLPDAFTRMVEDWEEMNTSRHSSAAYNRPQSQGSSHRQNKKFKEDKRSSQEYNRKPFNSSRGFRSKWK</sequence>
<dbReference type="PANTHER" id="PTHR46543">
    <property type="entry name" value="ZINC FINGER CCHC DOMAIN-CONTAINING PROTEIN 7"/>
    <property type="match status" value="1"/>
</dbReference>
<keyword evidence="3" id="KW-0677">Repeat</keyword>
<feature type="compositionally biased region" description="Basic and acidic residues" evidence="10">
    <location>
        <begin position="9"/>
        <end position="25"/>
    </location>
</feature>
<feature type="domain" description="CCHC-type" evidence="11">
    <location>
        <begin position="213"/>
        <end position="228"/>
    </location>
</feature>
<feature type="compositionally biased region" description="Basic and acidic residues" evidence="10">
    <location>
        <begin position="586"/>
        <end position="599"/>
    </location>
</feature>
<dbReference type="GO" id="GO:0031499">
    <property type="term" value="C:TRAMP complex"/>
    <property type="evidence" value="ECO:0007669"/>
    <property type="project" value="TreeGrafter"/>
</dbReference>
<feature type="compositionally biased region" description="Basic and acidic residues" evidence="10">
    <location>
        <begin position="344"/>
        <end position="373"/>
    </location>
</feature>
<dbReference type="KEGG" id="aten:116290157"/>
<dbReference type="GO" id="GO:0071038">
    <property type="term" value="P:TRAMP-dependent tRNA surveillance pathway"/>
    <property type="evidence" value="ECO:0007669"/>
    <property type="project" value="TreeGrafter"/>
</dbReference>
<evidence type="ECO:0000256" key="7">
    <source>
        <dbReference type="ARBA" id="ARBA00041190"/>
    </source>
</evidence>
<accession>A0A6P8HBL5</accession>
<evidence type="ECO:0000259" key="11">
    <source>
        <dbReference type="PROSITE" id="PS50158"/>
    </source>
</evidence>
<evidence type="ECO:0000256" key="2">
    <source>
        <dbReference type="ARBA" id="ARBA00022723"/>
    </source>
</evidence>
<dbReference type="AlphaFoldDB" id="A0A6P8HBL5"/>
<dbReference type="GO" id="GO:0071036">
    <property type="term" value="P:nuclear polyadenylation-dependent snoRNA catabolic process"/>
    <property type="evidence" value="ECO:0007669"/>
    <property type="project" value="TreeGrafter"/>
</dbReference>
<evidence type="ECO:0000256" key="1">
    <source>
        <dbReference type="ARBA" id="ARBA00004123"/>
    </source>
</evidence>
<feature type="region of interest" description="Disordered" evidence="10">
    <location>
        <begin position="1"/>
        <end position="31"/>
    </location>
</feature>
<dbReference type="PANTHER" id="PTHR46543:SF1">
    <property type="entry name" value="ZINC FINGER CCHC DOMAIN-CONTAINING PROTEIN 7"/>
    <property type="match status" value="1"/>
</dbReference>
<name>A0A6P8HBL5_ACTTE</name>
<dbReference type="GO" id="GO:0003723">
    <property type="term" value="F:RNA binding"/>
    <property type="evidence" value="ECO:0007669"/>
    <property type="project" value="TreeGrafter"/>
</dbReference>
<proteinExistence type="predicted"/>
<dbReference type="GeneID" id="116290157"/>
<feature type="compositionally biased region" description="Acidic residues" evidence="10">
    <location>
        <begin position="50"/>
        <end position="61"/>
    </location>
</feature>
<feature type="compositionally biased region" description="Basic and acidic residues" evidence="10">
    <location>
        <begin position="500"/>
        <end position="510"/>
    </location>
</feature>
<evidence type="ECO:0000256" key="3">
    <source>
        <dbReference type="ARBA" id="ARBA00022737"/>
    </source>
</evidence>
<reference evidence="13" key="1">
    <citation type="submission" date="2025-08" db="UniProtKB">
        <authorList>
            <consortium name="RefSeq"/>
        </authorList>
    </citation>
    <scope>IDENTIFICATION</scope>
</reference>
<dbReference type="InterPro" id="IPR051644">
    <property type="entry name" value="TRAMP_AT-DNA-binding"/>
</dbReference>
<feature type="region of interest" description="Disordered" evidence="10">
    <location>
        <begin position="323"/>
        <end position="510"/>
    </location>
</feature>
<dbReference type="GO" id="GO:0071035">
    <property type="term" value="P:nuclear polyadenylation-dependent rRNA catabolic process"/>
    <property type="evidence" value="ECO:0007669"/>
    <property type="project" value="TreeGrafter"/>
</dbReference>
<evidence type="ECO:0000256" key="6">
    <source>
        <dbReference type="ARBA" id="ARBA00023242"/>
    </source>
</evidence>
<comment type="subcellular location">
    <subcellularLocation>
        <location evidence="1">Nucleus</location>
    </subcellularLocation>
</comment>
<feature type="compositionally biased region" description="Basic residues" evidence="10">
    <location>
        <begin position="402"/>
        <end position="415"/>
    </location>
</feature>
<evidence type="ECO:0000313" key="12">
    <source>
        <dbReference type="Proteomes" id="UP000515163"/>
    </source>
</evidence>
<feature type="domain" description="CCHC-type" evidence="11">
    <location>
        <begin position="174"/>
        <end position="189"/>
    </location>
</feature>
<keyword evidence="6" id="KW-0539">Nucleus</keyword>
<dbReference type="InParanoid" id="A0A6P8HBL5"/>